<evidence type="ECO:0000313" key="1">
    <source>
        <dbReference type="EMBL" id="TYL95755.1"/>
    </source>
</evidence>
<name>A0A5D3KMQ1_9BRAD</name>
<dbReference type="OrthoDB" id="8241917at2"/>
<organism evidence="1 2">
    <name type="scientific">Bradyrhizobium rifense</name>
    <dbReference type="NCBI Taxonomy" id="515499"/>
    <lineage>
        <taxon>Bacteria</taxon>
        <taxon>Pseudomonadati</taxon>
        <taxon>Pseudomonadota</taxon>
        <taxon>Alphaproteobacteria</taxon>
        <taxon>Hyphomicrobiales</taxon>
        <taxon>Nitrobacteraceae</taxon>
        <taxon>Bradyrhizobium</taxon>
    </lineage>
</organism>
<reference evidence="1 2" key="1">
    <citation type="submission" date="2019-08" db="EMBL/GenBank/DDBJ databases">
        <title>Bradyrhizobium hipponensis sp. nov., a rhizobium isolated from a Lupinus angustifolius root nodule in Tunisia.</title>
        <authorList>
            <person name="Off K."/>
            <person name="Rejili M."/>
            <person name="Mars M."/>
            <person name="Brachmann A."/>
            <person name="Marin M."/>
        </authorList>
    </citation>
    <scope>NUCLEOTIDE SEQUENCE [LARGE SCALE GENOMIC DNA]</scope>
    <source>
        <strain evidence="1 2">CTAW71</strain>
    </source>
</reference>
<comment type="caution">
    <text evidence="1">The sequence shown here is derived from an EMBL/GenBank/DDBJ whole genome shotgun (WGS) entry which is preliminary data.</text>
</comment>
<sequence>MSAYRALIVGRHDRAIGVIQLDCSDDDAAITRAQKLVDGHDIELWQMDRPVARFDARSGEMRRK</sequence>
<keyword evidence="2" id="KW-1185">Reference proteome</keyword>
<gene>
    <name evidence="1" type="ORF">FXB40_15260</name>
</gene>
<protein>
    <submittedName>
        <fullName evidence="1">Uncharacterized protein</fullName>
    </submittedName>
</protein>
<dbReference type="EMBL" id="VSSS01000024">
    <property type="protein sequence ID" value="TYL95755.1"/>
    <property type="molecule type" value="Genomic_DNA"/>
</dbReference>
<accession>A0A5D3KMQ1</accession>
<evidence type="ECO:0000313" key="2">
    <source>
        <dbReference type="Proteomes" id="UP000324758"/>
    </source>
</evidence>
<dbReference type="Proteomes" id="UP000324758">
    <property type="component" value="Unassembled WGS sequence"/>
</dbReference>
<proteinExistence type="predicted"/>
<dbReference type="AlphaFoldDB" id="A0A5D3KMQ1"/>